<accession>A0AAW1TJ43</accession>
<dbReference type="Pfam" id="PF16206">
    <property type="entry name" value="Mon2_C"/>
    <property type="match status" value="1"/>
</dbReference>
<dbReference type="PANTHER" id="PTHR34199">
    <property type="entry name" value="NUMOD3 MOTIF FAMILY PROTEIN, EXPRESSED"/>
    <property type="match status" value="1"/>
</dbReference>
<keyword evidence="2" id="KW-0653">Protein transport</keyword>
<comment type="caution">
    <text evidence="8">The sequence shown here is derived from an EMBL/GenBank/DDBJ whole genome shotgun (WGS) entry which is preliminary data.</text>
</comment>
<evidence type="ECO:0000313" key="8">
    <source>
        <dbReference type="EMBL" id="KAK9868608.1"/>
    </source>
</evidence>
<evidence type="ECO:0000259" key="7">
    <source>
        <dbReference type="Pfam" id="PF16213"/>
    </source>
</evidence>
<gene>
    <name evidence="8" type="ORF">WJX84_001848</name>
</gene>
<evidence type="ECO:0008006" key="10">
    <source>
        <dbReference type="Google" id="ProtNLM"/>
    </source>
</evidence>
<dbReference type="InterPro" id="IPR032629">
    <property type="entry name" value="DCB_dom"/>
</dbReference>
<evidence type="ECO:0000259" key="6">
    <source>
        <dbReference type="Pfam" id="PF16206"/>
    </source>
</evidence>
<feature type="domain" description="Mon2/Sec7/BIG1-like HDS" evidence="4">
    <location>
        <begin position="835"/>
        <end position="889"/>
    </location>
</feature>
<keyword evidence="1" id="KW-0813">Transport</keyword>
<dbReference type="Pfam" id="PF12783">
    <property type="entry name" value="Sec7-like_HUS"/>
    <property type="match status" value="1"/>
</dbReference>
<evidence type="ECO:0000259" key="5">
    <source>
        <dbReference type="Pfam" id="PF12783"/>
    </source>
</evidence>
<dbReference type="SUPFAM" id="SSF48371">
    <property type="entry name" value="ARM repeat"/>
    <property type="match status" value="1"/>
</dbReference>
<feature type="domain" description="Mon2/Sec7/BIG1-like HUS" evidence="5">
    <location>
        <begin position="251"/>
        <end position="411"/>
    </location>
</feature>
<feature type="region of interest" description="Disordered" evidence="3">
    <location>
        <begin position="596"/>
        <end position="628"/>
    </location>
</feature>
<dbReference type="GO" id="GO:0015031">
    <property type="term" value="P:protein transport"/>
    <property type="evidence" value="ECO:0007669"/>
    <property type="project" value="UniProtKB-KW"/>
</dbReference>
<evidence type="ECO:0000256" key="3">
    <source>
        <dbReference type="SAM" id="MobiDB-lite"/>
    </source>
</evidence>
<feature type="compositionally biased region" description="Polar residues" evidence="3">
    <location>
        <begin position="596"/>
        <end position="607"/>
    </location>
</feature>
<proteinExistence type="predicted"/>
<keyword evidence="9" id="KW-1185">Reference proteome</keyword>
<dbReference type="Pfam" id="PF16213">
    <property type="entry name" value="DCB"/>
    <property type="match status" value="1"/>
</dbReference>
<sequence>MGLKGDEFYQQLENDLKQLAGEAKRSDTFTGQLSGLLLLSGPEHPHIREATDRSLAKLRAWKEDESGHTFVIDKDFLKPFLAACESKSTKLTVAALVSLQKQLANDAILHRDVIAVVHALEQVEKLHDEGPQLKLLQTSLTLLQSPAITQNEDAIAAVLGICFRSLANAKNTDSVVSTAAATVRQAVALVFENVLTINTEKNGALAAISPMADAAAGVSQTLSAPGSPGSDASTSNGPLSSHAATAPGSLNAALKLLEDLCVMATASEAMLRWLKAPALPRSFVLDLLDFVLANHATVFRVIPAFEHALLVRISQLLITRLQNLLDPAGEPATHTLELKVVLRVTRTTLKNFYLQLHSKCGVFIEALLAGSAAGCTLWQRISVMQIIRQLCSDAHFINFLCSIYDVPQDSKVKLVHKLVLCCTTTADDNTGFSSGHPDEVAVNAVASLYQSRAHGKDWHMDTDYGQASLEVGGAYLTTVAIDCLLALVSAFEKLTDIAVEDTPATPKAQGSRIPVTTEACTVTMTASWRAILGTLSQLLAHSSGEELILNLLRGYQLCTQACGILDLNEARDAFLSSLCDFTLSAVDESSLQAATSGLDVTSPSSAKGTRGQPPDIHRSQSGKAEAGEGMILTPKNVQALRTLFNIAHRLDHKLGSSWVLVLGNLNTLDRILHSPRTTTQEVSAGPAGSLPADLAILATAADQLFESTSRMSTDSVENMLTALQTVSNGSIPAAAAQPGPPKLFALGRMVETLLFNVSRIHSLWPTFLNHLMEVLGNQKVAVRIAGLDALAKSTSGILTRIIKAGPNDPEGQVDESAVENMLVASIESLYSEDDYEPDIRKGLLRIILQILQRHGEQLTAGWLPMLRLLAKVPQGDEVEVIGLAFQSVQLLCSDYMSSLSFEMLQRSLEVAALYGSQQMDMNVSLTAVGLLWNASDLISKLHSKLPLEAVAADSSSPAPSPSFKIDAVQYEELIRQLFGALQGLSTDPRPEIRNSGMRTFFTVVVSQGAKLTTPVWDELLWEMMFPLLHTVHHISATSSKEEANPEVLGKLRGVSVKMLVHHSRNSEQKQWDETLVLALAGMARLLKSHLPLLLTFPAFAEGWEDLMKIVESSMASGRKETAMAAIAIIASTVQAHGSSRVLTHAMWKRAMQALHVGIQAAACPGTIVPLQARLDLVSAISQMQVSLHEVFDSSDFLQIFGWLETFIKHPVGQDDPPFLSGTLPAVQKAALGMLPTFLPLQLPDLWPDLIMTVLHITDPSLLESTLGHDGCSPRSHRTGLSSFSMEKVVDLLLQLYRDHAPWQAKATTFAAVISSLGQCMALRYTAYAQDLWRVAAGAFNAVIAAGLPAVNIAFVNQETSMPEEAWPSLAEAYRLFLLGSGEQPEQLPSTPSNLRNGMLPASPSNAKAYLSNGPAALDQHHLISGDSRNSLKAASHPVGAAVTEPSEVDSDEALGTSVSQMDAELEAAVLDTLTETVLVSCANMPSESRQQLVSIVDQGLERGRARNIPNSAAGSRYTHLCLRKMYVLCSRGAEASGAQLCLLQVAQITLPIFLARCDTILKAYAAVIRAGKDGLDAMQTDELLCVLEILATMSISSAVADAALEGRRHLQALTEVRRKREDHVEQGRERTHLFALYSGLCLCTSTRDVRVSQLLQDVLLAVGEELQLA</sequence>
<dbReference type="InterPro" id="IPR032817">
    <property type="entry name" value="Mon2_C"/>
</dbReference>
<feature type="domain" description="Mon2/Sec7/BIG1-like dimerisation and cyclophilin-binding" evidence="7">
    <location>
        <begin position="43"/>
        <end position="195"/>
    </location>
</feature>
<feature type="region of interest" description="Disordered" evidence="3">
    <location>
        <begin position="219"/>
        <end position="241"/>
    </location>
</feature>
<feature type="region of interest" description="Disordered" evidence="3">
    <location>
        <begin position="1428"/>
        <end position="1453"/>
    </location>
</feature>
<dbReference type="InterPro" id="IPR016024">
    <property type="entry name" value="ARM-type_fold"/>
</dbReference>
<evidence type="ECO:0000256" key="2">
    <source>
        <dbReference type="ARBA" id="ARBA00022927"/>
    </source>
</evidence>
<dbReference type="InterPro" id="IPR032691">
    <property type="entry name" value="Mon2/Sec7/BIG1-like_HUS"/>
</dbReference>
<feature type="domain" description="Mon2 C-terminal" evidence="6">
    <location>
        <begin position="894"/>
        <end position="1135"/>
    </location>
</feature>
<organism evidence="8 9">
    <name type="scientific">Apatococcus fuscideae</name>
    <dbReference type="NCBI Taxonomy" id="2026836"/>
    <lineage>
        <taxon>Eukaryota</taxon>
        <taxon>Viridiplantae</taxon>
        <taxon>Chlorophyta</taxon>
        <taxon>core chlorophytes</taxon>
        <taxon>Trebouxiophyceae</taxon>
        <taxon>Chlorellales</taxon>
        <taxon>Chlorellaceae</taxon>
        <taxon>Apatococcus</taxon>
    </lineage>
</organism>
<dbReference type="EMBL" id="JALJOV010000020">
    <property type="protein sequence ID" value="KAK9868608.1"/>
    <property type="molecule type" value="Genomic_DNA"/>
</dbReference>
<name>A0AAW1TJ43_9CHLO</name>
<dbReference type="InterPro" id="IPR015403">
    <property type="entry name" value="Mon2/Sec7/BIG1-like_HDS"/>
</dbReference>
<dbReference type="PANTHER" id="PTHR34199:SF4">
    <property type="entry name" value="ARM REPEAT SUPERFAMILY PROTEIN"/>
    <property type="match status" value="1"/>
</dbReference>
<dbReference type="Proteomes" id="UP001485043">
    <property type="component" value="Unassembled WGS sequence"/>
</dbReference>
<evidence type="ECO:0000259" key="4">
    <source>
        <dbReference type="Pfam" id="PF09324"/>
    </source>
</evidence>
<dbReference type="Pfam" id="PF09324">
    <property type="entry name" value="Sec7-like_HDS"/>
    <property type="match status" value="1"/>
</dbReference>
<evidence type="ECO:0000256" key="1">
    <source>
        <dbReference type="ARBA" id="ARBA00022448"/>
    </source>
</evidence>
<protein>
    <recommendedName>
        <fullName evidence="10">Protein MON2 homolog</fullName>
    </recommendedName>
</protein>
<reference evidence="8 9" key="1">
    <citation type="journal article" date="2024" name="Nat. Commun.">
        <title>Phylogenomics reveals the evolutionary origins of lichenization in chlorophyte algae.</title>
        <authorList>
            <person name="Puginier C."/>
            <person name="Libourel C."/>
            <person name="Otte J."/>
            <person name="Skaloud P."/>
            <person name="Haon M."/>
            <person name="Grisel S."/>
            <person name="Petersen M."/>
            <person name="Berrin J.G."/>
            <person name="Delaux P.M."/>
            <person name="Dal Grande F."/>
            <person name="Keller J."/>
        </authorList>
    </citation>
    <scope>NUCLEOTIDE SEQUENCE [LARGE SCALE GENOMIC DNA]</scope>
    <source>
        <strain evidence="8 9">SAG 2523</strain>
    </source>
</reference>
<evidence type="ECO:0000313" key="9">
    <source>
        <dbReference type="Proteomes" id="UP001485043"/>
    </source>
</evidence>